<dbReference type="Proteomes" id="UP000326611">
    <property type="component" value="Unassembled WGS sequence"/>
</dbReference>
<keyword evidence="1" id="KW-0472">Membrane</keyword>
<feature type="transmembrane region" description="Helical" evidence="1">
    <location>
        <begin position="267"/>
        <end position="286"/>
    </location>
</feature>
<keyword evidence="1" id="KW-1133">Transmembrane helix</keyword>
<evidence type="ECO:0000256" key="1">
    <source>
        <dbReference type="SAM" id="Phobius"/>
    </source>
</evidence>
<name>A0A5E7RCQ3_PSEFL</name>
<feature type="transmembrane region" description="Helical" evidence="1">
    <location>
        <begin position="171"/>
        <end position="190"/>
    </location>
</feature>
<dbReference type="AlphaFoldDB" id="A0A5E7RCQ3"/>
<reference evidence="2 3" key="1">
    <citation type="submission" date="2019-09" db="EMBL/GenBank/DDBJ databases">
        <authorList>
            <person name="Chandra G."/>
            <person name="Truman W A."/>
        </authorList>
    </citation>
    <scope>NUCLEOTIDE SEQUENCE [LARGE SCALE GENOMIC DNA]</scope>
    <source>
        <strain evidence="2">PS918</strain>
    </source>
</reference>
<sequence length="454" mass="51116">MHWHQVATAIRAKFDGGYYTLWEQPAPLEAFHFYAWGPWFYFIYAIPGSLFGWGPYSLPIINLTALTIALVFFCWTARLSLRQLGMLALILLTFWPGLLHYPLSMLETLHFAVAVALATFWIPLWQRGPQASFSLKVCMLVFIAFIAFLRPSWLVILLPCLLLMLGSTRKMFLISVVVTLGAGIGSMYLFDKVRAPYLLGGQGILAIGDPLSAYLHRVFDNLEAFFSVLKSPAEIVFTLQFIFVLGLGTIALMGIKRFQWLTPQEGVFHFLSLGGILAACIIFYHAGSWRDYRLLSAQLLLSMLVLLYFKRYIPLILMVVVALLFSPGVLSTFQERIDSKMLSRQADRVAFKESLQDHLEYDPMQKNPWCNTLNISVESFRAELIEIPAGIGISFFISNSDPMPMRSRYWLLANDGVANSLLVANPHASLIAISKTPVGTLYLNEKADCSTAPR</sequence>
<organism evidence="2 3">
    <name type="scientific">Pseudomonas fluorescens</name>
    <dbReference type="NCBI Taxonomy" id="294"/>
    <lineage>
        <taxon>Bacteria</taxon>
        <taxon>Pseudomonadati</taxon>
        <taxon>Pseudomonadota</taxon>
        <taxon>Gammaproteobacteria</taxon>
        <taxon>Pseudomonadales</taxon>
        <taxon>Pseudomonadaceae</taxon>
        <taxon>Pseudomonas</taxon>
    </lineage>
</organism>
<feature type="transmembrane region" description="Helical" evidence="1">
    <location>
        <begin position="316"/>
        <end position="333"/>
    </location>
</feature>
<evidence type="ECO:0000313" key="3">
    <source>
        <dbReference type="Proteomes" id="UP000326611"/>
    </source>
</evidence>
<keyword evidence="1" id="KW-0812">Transmembrane</keyword>
<proteinExistence type="predicted"/>
<feature type="transmembrane region" description="Helical" evidence="1">
    <location>
        <begin position="33"/>
        <end position="54"/>
    </location>
</feature>
<feature type="transmembrane region" description="Helical" evidence="1">
    <location>
        <begin position="137"/>
        <end position="165"/>
    </location>
</feature>
<dbReference type="EMBL" id="CABVIY010000002">
    <property type="protein sequence ID" value="VVP72166.1"/>
    <property type="molecule type" value="Genomic_DNA"/>
</dbReference>
<accession>A0A5E7RCQ3</accession>
<gene>
    <name evidence="2" type="ORF">PS918_01357</name>
</gene>
<feature type="transmembrane region" description="Helical" evidence="1">
    <location>
        <begin position="60"/>
        <end position="77"/>
    </location>
</feature>
<feature type="transmembrane region" description="Helical" evidence="1">
    <location>
        <begin position="84"/>
        <end position="103"/>
    </location>
</feature>
<evidence type="ECO:0000313" key="2">
    <source>
        <dbReference type="EMBL" id="VVP72166.1"/>
    </source>
</evidence>
<feature type="transmembrane region" description="Helical" evidence="1">
    <location>
        <begin position="235"/>
        <end position="255"/>
    </location>
</feature>
<feature type="transmembrane region" description="Helical" evidence="1">
    <location>
        <begin position="109"/>
        <end position="125"/>
    </location>
</feature>
<protein>
    <recommendedName>
        <fullName evidence="4">Glycosyltransferase RgtA/B/C/D-like domain-containing protein</fullName>
    </recommendedName>
</protein>
<evidence type="ECO:0008006" key="4">
    <source>
        <dbReference type="Google" id="ProtNLM"/>
    </source>
</evidence>